<name>A0ABQ9W2Z4_SAGOE</name>
<evidence type="ECO:0000313" key="1">
    <source>
        <dbReference type="EMBL" id="KAK2116012.1"/>
    </source>
</evidence>
<comment type="caution">
    <text evidence="1">The sequence shown here is derived from an EMBL/GenBank/DDBJ whole genome shotgun (WGS) entry which is preliminary data.</text>
</comment>
<dbReference type="EMBL" id="JASSZA010000003">
    <property type="protein sequence ID" value="KAK2116012.1"/>
    <property type="molecule type" value="Genomic_DNA"/>
</dbReference>
<reference evidence="1 2" key="1">
    <citation type="submission" date="2023-05" db="EMBL/GenBank/DDBJ databases">
        <title>B98-5 Cell Line De Novo Hybrid Assembly: An Optical Mapping Approach.</title>
        <authorList>
            <person name="Kananen K."/>
            <person name="Auerbach J.A."/>
            <person name="Kautto E."/>
            <person name="Blachly J.S."/>
        </authorList>
    </citation>
    <scope>NUCLEOTIDE SEQUENCE [LARGE SCALE GENOMIC DNA]</scope>
    <source>
        <strain evidence="1">B95-8</strain>
        <tissue evidence="1">Cell line</tissue>
    </source>
</reference>
<keyword evidence="2" id="KW-1185">Reference proteome</keyword>
<evidence type="ECO:0000313" key="2">
    <source>
        <dbReference type="Proteomes" id="UP001266305"/>
    </source>
</evidence>
<dbReference type="Proteomes" id="UP001266305">
    <property type="component" value="Unassembled WGS sequence"/>
</dbReference>
<gene>
    <name evidence="1" type="ORF">P7K49_006638</name>
</gene>
<sequence length="94" mass="10326">MWDRIPSESPEHTARLWSLARAAGLRCAGGVSSCGRGSPTCSARLRGAAGPLPELWRGPPVAYPKDRLSAPHCWLLRARELRSFSAWSRSELRA</sequence>
<organism evidence="1 2">
    <name type="scientific">Saguinus oedipus</name>
    <name type="common">Cotton-top tamarin</name>
    <name type="synonym">Oedipomidas oedipus</name>
    <dbReference type="NCBI Taxonomy" id="9490"/>
    <lineage>
        <taxon>Eukaryota</taxon>
        <taxon>Metazoa</taxon>
        <taxon>Chordata</taxon>
        <taxon>Craniata</taxon>
        <taxon>Vertebrata</taxon>
        <taxon>Euteleostomi</taxon>
        <taxon>Mammalia</taxon>
        <taxon>Eutheria</taxon>
        <taxon>Euarchontoglires</taxon>
        <taxon>Primates</taxon>
        <taxon>Haplorrhini</taxon>
        <taxon>Platyrrhini</taxon>
        <taxon>Cebidae</taxon>
        <taxon>Callitrichinae</taxon>
        <taxon>Saguinus</taxon>
    </lineage>
</organism>
<accession>A0ABQ9W2Z4</accession>
<proteinExistence type="predicted"/>
<feature type="non-terminal residue" evidence="1">
    <location>
        <position position="94"/>
    </location>
</feature>
<protein>
    <submittedName>
        <fullName evidence="1">Uncharacterized protein</fullName>
    </submittedName>
</protein>